<name>A0A9P3LC69_9APHY</name>
<keyword evidence="2" id="KW-1185">Reference proteome</keyword>
<dbReference type="Proteomes" id="UP000703269">
    <property type="component" value="Unassembled WGS sequence"/>
</dbReference>
<dbReference type="AlphaFoldDB" id="A0A9P3LC69"/>
<sequence length="196" mass="21222">MEVDTVTSVPAEPVDASTPANLSIPGLCFVEVGRAHAAVYNVSFQVDDEAAAAAARWCKRGSTTDPTASYAVFHLLCLRTSDVQDVVQNSPFASAEAVAAAFRDLRTQWPPRGQLIVEMNSHSAARGTWLPKRLGPDDGPLDVTAHIVSGTNTIRFVQLGGHADRLFTLYVGRPDKRDETSLDGWENWANSVQTRS</sequence>
<dbReference type="OrthoDB" id="432299at2759"/>
<proteinExistence type="predicted"/>
<gene>
    <name evidence="1" type="ORF">PsYK624_046550</name>
</gene>
<dbReference type="EMBL" id="BPQB01000010">
    <property type="protein sequence ID" value="GJE88572.1"/>
    <property type="molecule type" value="Genomic_DNA"/>
</dbReference>
<evidence type="ECO:0000313" key="2">
    <source>
        <dbReference type="Proteomes" id="UP000703269"/>
    </source>
</evidence>
<comment type="caution">
    <text evidence="1">The sequence shown here is derived from an EMBL/GenBank/DDBJ whole genome shotgun (WGS) entry which is preliminary data.</text>
</comment>
<organism evidence="1 2">
    <name type="scientific">Phanerochaete sordida</name>
    <dbReference type="NCBI Taxonomy" id="48140"/>
    <lineage>
        <taxon>Eukaryota</taxon>
        <taxon>Fungi</taxon>
        <taxon>Dikarya</taxon>
        <taxon>Basidiomycota</taxon>
        <taxon>Agaricomycotina</taxon>
        <taxon>Agaricomycetes</taxon>
        <taxon>Polyporales</taxon>
        <taxon>Phanerochaetaceae</taxon>
        <taxon>Phanerochaete</taxon>
    </lineage>
</organism>
<reference evidence="1 2" key="1">
    <citation type="submission" date="2021-08" db="EMBL/GenBank/DDBJ databases">
        <title>Draft Genome Sequence of Phanerochaete sordida strain YK-624.</title>
        <authorList>
            <person name="Mori T."/>
            <person name="Dohra H."/>
            <person name="Suzuki T."/>
            <person name="Kawagishi H."/>
            <person name="Hirai H."/>
        </authorList>
    </citation>
    <scope>NUCLEOTIDE SEQUENCE [LARGE SCALE GENOMIC DNA]</scope>
    <source>
        <strain evidence="1 2">YK-624</strain>
    </source>
</reference>
<accession>A0A9P3LC69</accession>
<protein>
    <submittedName>
        <fullName evidence="1">Uncharacterized protein</fullName>
    </submittedName>
</protein>
<evidence type="ECO:0000313" key="1">
    <source>
        <dbReference type="EMBL" id="GJE88572.1"/>
    </source>
</evidence>